<keyword evidence="17" id="KW-1185">Reference proteome</keyword>
<protein>
    <submittedName>
        <fullName evidence="16">Hemoglobin/transferrin/lactoferrin receptor protein</fullName>
    </submittedName>
</protein>
<dbReference type="CDD" id="cd01347">
    <property type="entry name" value="ligand_gated_channel"/>
    <property type="match status" value="1"/>
</dbReference>
<keyword evidence="7 12" id="KW-0798">TonB box</keyword>
<dbReference type="SUPFAM" id="SSF56935">
    <property type="entry name" value="Porins"/>
    <property type="match status" value="1"/>
</dbReference>
<dbReference type="InterPro" id="IPR037066">
    <property type="entry name" value="Plug_dom_sf"/>
</dbReference>
<dbReference type="InterPro" id="IPR010949">
    <property type="entry name" value="TonB_Hb/transfer/lactofer_rcpt"/>
</dbReference>
<evidence type="ECO:0000313" key="17">
    <source>
        <dbReference type="Proteomes" id="UP000295649"/>
    </source>
</evidence>
<evidence type="ECO:0000259" key="15">
    <source>
        <dbReference type="Pfam" id="PF07715"/>
    </source>
</evidence>
<comment type="subcellular location">
    <subcellularLocation>
        <location evidence="1 11">Cell outer membrane</location>
        <topology evidence="1 11">Multi-pass membrane protein</topology>
    </subcellularLocation>
</comment>
<feature type="region of interest" description="Disordered" evidence="13">
    <location>
        <begin position="262"/>
        <end position="286"/>
    </location>
</feature>
<evidence type="ECO:0000256" key="12">
    <source>
        <dbReference type="RuleBase" id="RU003357"/>
    </source>
</evidence>
<keyword evidence="3 11" id="KW-0813">Transport</keyword>
<evidence type="ECO:0000256" key="6">
    <source>
        <dbReference type="ARBA" id="ARBA00022729"/>
    </source>
</evidence>
<dbReference type="PROSITE" id="PS52016">
    <property type="entry name" value="TONB_DEPENDENT_REC_3"/>
    <property type="match status" value="1"/>
</dbReference>
<dbReference type="Pfam" id="PF07715">
    <property type="entry name" value="Plug"/>
    <property type="match status" value="1"/>
</dbReference>
<evidence type="ECO:0000256" key="3">
    <source>
        <dbReference type="ARBA" id="ARBA00022448"/>
    </source>
</evidence>
<dbReference type="InterPro" id="IPR000531">
    <property type="entry name" value="Beta-barrel_TonB"/>
</dbReference>
<dbReference type="Gene3D" id="2.170.130.10">
    <property type="entry name" value="TonB-dependent receptor, plug domain"/>
    <property type="match status" value="1"/>
</dbReference>
<evidence type="ECO:0000256" key="7">
    <source>
        <dbReference type="ARBA" id="ARBA00023077"/>
    </source>
</evidence>
<dbReference type="NCBIfam" id="TIGR01786">
    <property type="entry name" value="TonB-hemlactrns"/>
    <property type="match status" value="1"/>
</dbReference>
<feature type="compositionally biased region" description="Basic and acidic residues" evidence="13">
    <location>
        <begin position="265"/>
        <end position="278"/>
    </location>
</feature>
<dbReference type="Pfam" id="PF00593">
    <property type="entry name" value="TonB_dep_Rec_b-barrel"/>
    <property type="match status" value="1"/>
</dbReference>
<dbReference type="PANTHER" id="PTHR30069:SF29">
    <property type="entry name" value="HEMOGLOBIN AND HEMOGLOBIN-HAPTOGLOBIN-BINDING PROTEIN 1-RELATED"/>
    <property type="match status" value="1"/>
</dbReference>
<gene>
    <name evidence="16" type="ORF">EDE11_106141</name>
</gene>
<evidence type="ECO:0000256" key="1">
    <source>
        <dbReference type="ARBA" id="ARBA00004571"/>
    </source>
</evidence>
<dbReference type="Gene3D" id="2.40.170.20">
    <property type="entry name" value="TonB-dependent receptor, beta-barrel domain"/>
    <property type="match status" value="1"/>
</dbReference>
<evidence type="ECO:0000259" key="14">
    <source>
        <dbReference type="Pfam" id="PF00593"/>
    </source>
</evidence>
<keyword evidence="10 11" id="KW-0998">Cell outer membrane</keyword>
<evidence type="ECO:0000256" key="9">
    <source>
        <dbReference type="ARBA" id="ARBA00023170"/>
    </source>
</evidence>
<evidence type="ECO:0000256" key="8">
    <source>
        <dbReference type="ARBA" id="ARBA00023136"/>
    </source>
</evidence>
<keyword evidence="4 11" id="KW-1134">Transmembrane beta strand</keyword>
<dbReference type="InterPro" id="IPR012910">
    <property type="entry name" value="Plug_dom"/>
</dbReference>
<reference evidence="16 17" key="1">
    <citation type="submission" date="2019-03" db="EMBL/GenBank/DDBJ databases">
        <title>Systems level insights into methane cycling in arid and semi-arid ecosystems.</title>
        <authorList>
            <person name="Kalyuzhnaya M."/>
        </authorList>
    </citation>
    <scope>NUCLEOTIDE SEQUENCE [LARGE SCALE GENOMIC DNA]</scope>
    <source>
        <strain evidence="16 17">S-1</strain>
    </source>
</reference>
<dbReference type="InterPro" id="IPR039426">
    <property type="entry name" value="TonB-dep_rcpt-like"/>
</dbReference>
<dbReference type="InterPro" id="IPR011276">
    <property type="entry name" value="TonB_haem/Hb_rcpt"/>
</dbReference>
<dbReference type="EMBL" id="SMCN01000006">
    <property type="protein sequence ID" value="TCV85030.1"/>
    <property type="molecule type" value="Genomic_DNA"/>
</dbReference>
<keyword evidence="9 16" id="KW-0675">Receptor</keyword>
<evidence type="ECO:0000256" key="11">
    <source>
        <dbReference type="PROSITE-ProRule" id="PRU01360"/>
    </source>
</evidence>
<evidence type="ECO:0000256" key="5">
    <source>
        <dbReference type="ARBA" id="ARBA00022692"/>
    </source>
</evidence>
<comment type="caution">
    <text evidence="16">The sequence shown here is derived from an EMBL/GenBank/DDBJ whole genome shotgun (WGS) entry which is preliminary data.</text>
</comment>
<evidence type="ECO:0000256" key="10">
    <source>
        <dbReference type="ARBA" id="ARBA00023237"/>
    </source>
</evidence>
<dbReference type="NCBIfam" id="TIGR01785">
    <property type="entry name" value="TonB-hemin"/>
    <property type="match status" value="1"/>
</dbReference>
<keyword evidence="6" id="KW-0732">Signal</keyword>
<sequence length="832" mass="90847">MHLSLSARPWPATPRVSYCPCTLCGLAGHRSVCNTSKISRFCPLAGPIVCALLLLMSAMTAKAADNAALGNIEETEDVELAPVTVKAKIGNPPAKAVPGIESTIDAATIEQRIVRNIKDLIRYEPGVNVGNDPQRFGASGFTIRGLGGNRVLMQIDGVRLPEAFRIGSFASANRNAVDMDALKIVEIVRGSGSAYYGGDAMGGTVNFVTKDPRDYLNAFGKDYYTGLKLNYNTSDNGFVQTATVAGALDGWESMALFTHSQSNETDNKGEADFADGRRTTPSPQENGSYNLLAKLLYRFNDDNIMRLTGEWLESQSDIDALYLRGVDISLRTVNSMLTTDTQSRWRLTLDHTLKHLDTPLFSDALWKFYTQKSATGQITLQDRTSRTDGNTLTERIFDFANDDFGGELKLSKTFNLGDTAHALQYGGQISKNTIEQQRDGSYTCVSGSFNARGRPTLNCPKGAVSKSVTPDAFPVRDFPLSTVTKAGAYIEDAIGLFDKRIELIAGGRWEYFRLLPKSDYLFEKASAEAVKEGADPIVPGIIDANAFLPKFGALLHLNEVLTLHGQYAHSFRGPNFSESNLGFTNITGGYTNLPNYNIQPETSVGAEVGLRGKGAAGQFDLTLFRNDYDQFIYNAVICNPATTSCPPLGFTTYQNVNSADPIRIQGIEMKSQFYLDWLSPSLLGAGVLLSGSFTEGMNLNTQRSDDEALRQISPMKAVIGLRYDQPGGDWGTELNLTLVGAKQAGTAPADAEFLPSGYGVLDFNAYYIASKHITFNVGVFNLLDKKYIDWEDINTRTGDPHTTLGNFANAEYWADRYSRPGRNLGVTVKLAF</sequence>
<keyword evidence="5 11" id="KW-0812">Transmembrane</keyword>
<evidence type="ECO:0000313" key="16">
    <source>
        <dbReference type="EMBL" id="TCV85030.1"/>
    </source>
</evidence>
<keyword evidence="8 11" id="KW-0472">Membrane</keyword>
<dbReference type="PANTHER" id="PTHR30069">
    <property type="entry name" value="TONB-DEPENDENT OUTER MEMBRANE RECEPTOR"/>
    <property type="match status" value="1"/>
</dbReference>
<comment type="similarity">
    <text evidence="2">Belongs to the TonB-dependent receptor family. Hemoglobin/haptoglobin binding protein subfamily.</text>
</comment>
<feature type="domain" description="TonB-dependent receptor plug" evidence="15">
    <location>
        <begin position="95"/>
        <end position="204"/>
    </location>
</feature>
<evidence type="ECO:0000256" key="13">
    <source>
        <dbReference type="SAM" id="MobiDB-lite"/>
    </source>
</evidence>
<dbReference type="InterPro" id="IPR036942">
    <property type="entry name" value="Beta-barrel_TonB_sf"/>
</dbReference>
<feature type="domain" description="TonB-dependent receptor-like beta-barrel" evidence="14">
    <location>
        <begin position="334"/>
        <end position="782"/>
    </location>
</feature>
<evidence type="ECO:0000256" key="4">
    <source>
        <dbReference type="ARBA" id="ARBA00022452"/>
    </source>
</evidence>
<dbReference type="Proteomes" id="UP000295649">
    <property type="component" value="Unassembled WGS sequence"/>
</dbReference>
<name>A0ABY2CNP9_METMH</name>
<accession>A0ABY2CNP9</accession>
<proteinExistence type="inferred from homology"/>
<evidence type="ECO:0000256" key="2">
    <source>
        <dbReference type="ARBA" id="ARBA00008143"/>
    </source>
</evidence>
<organism evidence="16 17">
    <name type="scientific">Methylomonas methanica</name>
    <dbReference type="NCBI Taxonomy" id="421"/>
    <lineage>
        <taxon>Bacteria</taxon>
        <taxon>Pseudomonadati</taxon>
        <taxon>Pseudomonadota</taxon>
        <taxon>Gammaproteobacteria</taxon>
        <taxon>Methylococcales</taxon>
        <taxon>Methylococcaceae</taxon>
        <taxon>Methylomonas</taxon>
    </lineage>
</organism>